<protein>
    <submittedName>
        <fullName evidence="1">DNA-binding protein</fullName>
    </submittedName>
</protein>
<dbReference type="GeneID" id="24119538"/>
<dbReference type="EMBL" id="NFFZ01000005">
    <property type="protein sequence ID" value="OTI62474.1"/>
    <property type="molecule type" value="Genomic_DNA"/>
</dbReference>
<name>A0A2C9WYS8_PSEAI</name>
<sequence length="1111" mass="126961">MSITLEKIYTDFRAKEKLAKKLLEQMNWFGSITDFDPKTGAALPKSLSGFLAKVAQPEASEITRDRLWRITEHCRASVERLFHSLNESPRREHALLPVHAVRELDANSFIKLSNRPGRTIREKLAGNPYIQAVRRFQSVDLPENRLLKAFAIRLAEMLDLRGDCLGQEDELLSKIYLWLRSDEAQAIGNWENLPPNNTLLAHRDYRHVWDAWRWLQTLDEDITSDLSQLDVREKTMRLWQQCAQMWLDGKHLFAEIPLLFDYEKFEILPWTSKPPLFKEVKYKMPRHLRQSASAEPICVDITALHPRYASGDGKGAQSLAAPFLWQRWQRENETVDIELFGSDAVWLNPDATTISAPDLFFAKDNATELFDPAARAFTTRLREEFKNDTLIWLAPDFLNDFELEVIRRNLNARFPNAEPLPRSVAAVFAQADPAKITGEGYAIIVVDSIGGKTTATKLIAKRDKDLAKRLPITKGFYWERCPPVVIPGEEAERLGGSGYDIITLDANGRWHDAIRPAKPPFIEAAHLKRIPNIGNFAFCINLMESPVMGGIHLHALQQQVADIPLWRDQIPELSVKVMKDGHQQRFHLVLRGTTVKPIRGKPVTIPVDEFFTLPAGRPHYSFPLYVGDKGDDFGFSARLDSPAFPLENKVDCELNLTFEYGADDPYKLVFTPRDKSFPPIRATWRRTEEITDAPAPEYPQPMTWAELQRFPKQDSNKTSDLLDWVERAIEQLDRDFYIRPKQRTTGTVNRKWLTDKIGGQFTFATCKSTDESVFIHQNSFVHELSYADFTEGAEISFELQERDGKFSGWKVAGPRYKDEVRLKNFDEESAKNLVASIRKRLYFPVIQVWRDGRSTGDRECPKGFADAMKARGEHLVALLNESGIPEQVKNEIRFLMACMHKDAPENCVQWITGQVEGQKIRDLRAVGFALGDVSQQWQKDLLSQLVANPSNDALSILAYAIWREQQFVEKFSLANLQSILNALNIMLNIKQYPPRKDEWTARNWIRATTEPLELLLGLLRTRASSTPEIKILLQPHQKITKELAKKIERVTEIVTLSNIKLFSRVKINIQKPSGDRTPDLLYALRLYLTGDDGANAIHISSVSDGNTDETI</sequence>
<evidence type="ECO:0000313" key="1">
    <source>
        <dbReference type="EMBL" id="OTI62474.1"/>
    </source>
</evidence>
<accession>A0A2C9WYS8</accession>
<gene>
    <name evidence="1" type="ORF">CAZ10_12980</name>
</gene>
<dbReference type="Proteomes" id="UP000194857">
    <property type="component" value="Unassembled WGS sequence"/>
</dbReference>
<dbReference type="RefSeq" id="WP_012205995.1">
    <property type="nucleotide sequence ID" value="NZ_CABDWU010000012.1"/>
</dbReference>
<keyword evidence="1" id="KW-0238">DNA-binding</keyword>
<evidence type="ECO:0000313" key="2">
    <source>
        <dbReference type="Proteomes" id="UP000194857"/>
    </source>
</evidence>
<dbReference type="Gene3D" id="2.40.50.140">
    <property type="entry name" value="Nucleic acid-binding proteins"/>
    <property type="match status" value="1"/>
</dbReference>
<organism evidence="1 2">
    <name type="scientific">Pseudomonas aeruginosa</name>
    <dbReference type="NCBI Taxonomy" id="287"/>
    <lineage>
        <taxon>Bacteria</taxon>
        <taxon>Pseudomonadati</taxon>
        <taxon>Pseudomonadota</taxon>
        <taxon>Gammaproteobacteria</taxon>
        <taxon>Pseudomonadales</taxon>
        <taxon>Pseudomonadaceae</taxon>
        <taxon>Pseudomonas</taxon>
    </lineage>
</organism>
<proteinExistence type="predicted"/>
<dbReference type="GO" id="GO:0003677">
    <property type="term" value="F:DNA binding"/>
    <property type="evidence" value="ECO:0007669"/>
    <property type="project" value="UniProtKB-KW"/>
</dbReference>
<dbReference type="AlphaFoldDB" id="A0A2C9WYS8"/>
<comment type="caution">
    <text evidence="1">The sequence shown here is derived from an EMBL/GenBank/DDBJ whole genome shotgun (WGS) entry which is preliminary data.</text>
</comment>
<dbReference type="InterPro" id="IPR012340">
    <property type="entry name" value="NA-bd_OB-fold"/>
</dbReference>
<reference evidence="1 2" key="1">
    <citation type="submission" date="2017-05" db="EMBL/GenBank/DDBJ databases">
        <authorList>
            <person name="Song R."/>
            <person name="Chenine A.L."/>
            <person name="Ruprecht R.M."/>
        </authorList>
    </citation>
    <scope>NUCLEOTIDE SEQUENCE [LARGE SCALE GENOMIC DNA]</scope>
    <source>
        <strain evidence="1 2">S567_C10_BS</strain>
    </source>
</reference>